<evidence type="ECO:0000313" key="10">
    <source>
        <dbReference type="EMBL" id="OUP54497.1"/>
    </source>
</evidence>
<reference evidence="11" key="1">
    <citation type="submission" date="2017-04" db="EMBL/GenBank/DDBJ databases">
        <title>Function of individual gut microbiota members based on whole genome sequencing of pure cultures obtained from chicken caecum.</title>
        <authorList>
            <person name="Medvecky M."/>
            <person name="Cejkova D."/>
            <person name="Polansky O."/>
            <person name="Karasova D."/>
            <person name="Kubasova T."/>
            <person name="Cizek A."/>
            <person name="Rychlik I."/>
        </authorList>
    </citation>
    <scope>NUCLEOTIDE SEQUENCE [LARGE SCALE GENOMIC DNA]</scope>
    <source>
        <strain evidence="11">An180</strain>
    </source>
</reference>
<evidence type="ECO:0000313" key="11">
    <source>
        <dbReference type="Proteomes" id="UP000195897"/>
    </source>
</evidence>
<evidence type="ECO:0000256" key="3">
    <source>
        <dbReference type="ARBA" id="ARBA00022448"/>
    </source>
</evidence>
<keyword evidence="8 9" id="KW-0472">Membrane</keyword>
<dbReference type="Gene3D" id="1.20.1740.10">
    <property type="entry name" value="Amino acid/polyamine transporter I"/>
    <property type="match status" value="1"/>
</dbReference>
<evidence type="ECO:0000256" key="4">
    <source>
        <dbReference type="ARBA" id="ARBA00022475"/>
    </source>
</evidence>
<accession>A0A1Y4LCS8</accession>
<feature type="transmembrane region" description="Helical" evidence="9">
    <location>
        <begin position="209"/>
        <end position="232"/>
    </location>
</feature>
<sequence length="477" mass="51732">MLNEYLGSLNNFMYTYILIFLLIGSGVYFTIRTGFVQIRRIGDVMRILKEKSRDDDGVKQVSSFQALMISTASRVGTGNIAGIAAAIATGGPGAVFWMWLMAVIGGASAFIESTLAQLYKVKDGDSFRGGPAYYIQRGIGKRWLGCLFSVFLIACFAYGFNGLQTYNIATAIKFYIPDFDNSMWPMIIGIVIAALTGLVIFGGVHRIGFITSVIVPIMAGGYILIGLVMIFTHLSAVPGVFKEIFSQAFDAQAIVGGFAGSAVVTGIKKGLFSNEAGMGSAPNAAASAAVSHPAKQGLIQTLSVFLDTLVICSTTAMILMVSGVPVSQDITYVQDAVSGTFGPIGILFITIAIFFFAFSSLVGNYYYTESNLRFIKDDKRLLFVFRLTCLAAIFLGAQASFDTVWNLADILMGCMAIVNIFAILVLGNQALKVLADYDRQRKEGKDPVFFASHIGMKPEELDYWHDEDHVPGWDTEN</sequence>
<evidence type="ECO:0000256" key="1">
    <source>
        <dbReference type="ARBA" id="ARBA00004651"/>
    </source>
</evidence>
<dbReference type="RefSeq" id="WP_087369917.1">
    <property type="nucleotide sequence ID" value="NZ_NFKK01000001.1"/>
</dbReference>
<name>A0A1Y4LCS8_9FIRM</name>
<keyword evidence="6 9" id="KW-0769">Symport</keyword>
<comment type="similarity">
    <text evidence="2 9">Belongs to the alanine or glycine:cation symporter (AGCS) (TC 2.A.25) family.</text>
</comment>
<evidence type="ECO:0000256" key="2">
    <source>
        <dbReference type="ARBA" id="ARBA00009261"/>
    </source>
</evidence>
<evidence type="ECO:0000256" key="5">
    <source>
        <dbReference type="ARBA" id="ARBA00022692"/>
    </source>
</evidence>
<feature type="transmembrane region" description="Helical" evidence="9">
    <location>
        <begin position="66"/>
        <end position="88"/>
    </location>
</feature>
<evidence type="ECO:0000256" key="8">
    <source>
        <dbReference type="ARBA" id="ARBA00023136"/>
    </source>
</evidence>
<feature type="transmembrane region" description="Helical" evidence="9">
    <location>
        <begin position="304"/>
        <end position="324"/>
    </location>
</feature>
<dbReference type="InterPro" id="IPR001463">
    <property type="entry name" value="Na/Ala_symport"/>
</dbReference>
<dbReference type="PANTHER" id="PTHR30330">
    <property type="entry name" value="AGSS FAMILY TRANSPORTER, SODIUM-ALANINE"/>
    <property type="match status" value="1"/>
</dbReference>
<feature type="transmembrane region" description="Helical" evidence="9">
    <location>
        <begin position="12"/>
        <end position="31"/>
    </location>
</feature>
<keyword evidence="4 9" id="KW-1003">Cell membrane</keyword>
<feature type="transmembrane region" description="Helical" evidence="9">
    <location>
        <begin position="410"/>
        <end position="431"/>
    </location>
</feature>
<keyword evidence="5 9" id="KW-0812">Transmembrane</keyword>
<keyword evidence="3 9" id="KW-0813">Transport</keyword>
<feature type="transmembrane region" description="Helical" evidence="9">
    <location>
        <begin position="183"/>
        <end position="202"/>
    </location>
</feature>
<feature type="transmembrane region" description="Helical" evidence="9">
    <location>
        <begin position="244"/>
        <end position="264"/>
    </location>
</feature>
<dbReference type="GO" id="GO:0005886">
    <property type="term" value="C:plasma membrane"/>
    <property type="evidence" value="ECO:0007669"/>
    <property type="project" value="UniProtKB-SubCell"/>
</dbReference>
<dbReference type="FunFam" id="1.20.1740.10:FF:000004">
    <property type="entry name" value="Sodium:alanine symporter family protein"/>
    <property type="match status" value="1"/>
</dbReference>
<dbReference type="Pfam" id="PF01235">
    <property type="entry name" value="Na_Ala_symp"/>
    <property type="match status" value="1"/>
</dbReference>
<dbReference type="Proteomes" id="UP000195897">
    <property type="component" value="Unassembled WGS sequence"/>
</dbReference>
<keyword evidence="7 9" id="KW-1133">Transmembrane helix</keyword>
<dbReference type="AlphaFoldDB" id="A0A1Y4LCS8"/>
<dbReference type="PANTHER" id="PTHR30330:SF1">
    <property type="entry name" value="AMINO-ACID CARRIER PROTEIN ALST"/>
    <property type="match status" value="1"/>
</dbReference>
<organism evidence="10 11">
    <name type="scientific">Butyricicoccus pullicaecorum</name>
    <dbReference type="NCBI Taxonomy" id="501571"/>
    <lineage>
        <taxon>Bacteria</taxon>
        <taxon>Bacillati</taxon>
        <taxon>Bacillota</taxon>
        <taxon>Clostridia</taxon>
        <taxon>Eubacteriales</taxon>
        <taxon>Butyricicoccaceae</taxon>
        <taxon>Butyricicoccus</taxon>
    </lineage>
</organism>
<feature type="transmembrane region" description="Helical" evidence="9">
    <location>
        <begin position="143"/>
        <end position="163"/>
    </location>
</feature>
<dbReference type="GO" id="GO:0005283">
    <property type="term" value="F:amino acid:sodium symporter activity"/>
    <property type="evidence" value="ECO:0007669"/>
    <property type="project" value="InterPro"/>
</dbReference>
<evidence type="ECO:0000256" key="7">
    <source>
        <dbReference type="ARBA" id="ARBA00022989"/>
    </source>
</evidence>
<evidence type="ECO:0000256" key="6">
    <source>
        <dbReference type="ARBA" id="ARBA00022847"/>
    </source>
</evidence>
<feature type="transmembrane region" description="Helical" evidence="9">
    <location>
        <begin position="380"/>
        <end position="398"/>
    </location>
</feature>
<dbReference type="EMBL" id="NFKK01000001">
    <property type="protein sequence ID" value="OUP54497.1"/>
    <property type="molecule type" value="Genomic_DNA"/>
</dbReference>
<comment type="subcellular location">
    <subcellularLocation>
        <location evidence="1 9">Cell membrane</location>
        <topology evidence="1 9">Multi-pass membrane protein</topology>
    </subcellularLocation>
</comment>
<comment type="caution">
    <text evidence="10">The sequence shown here is derived from an EMBL/GenBank/DDBJ whole genome shotgun (WGS) entry which is preliminary data.</text>
</comment>
<proteinExistence type="inferred from homology"/>
<gene>
    <name evidence="10" type="ORF">B5F17_00935</name>
</gene>
<evidence type="ECO:0000256" key="9">
    <source>
        <dbReference type="RuleBase" id="RU363064"/>
    </source>
</evidence>
<dbReference type="PROSITE" id="PS00873">
    <property type="entry name" value="NA_ALANINE_SYMP"/>
    <property type="match status" value="1"/>
</dbReference>
<protein>
    <submittedName>
        <fullName evidence="10">Amino acid carrier protein</fullName>
    </submittedName>
</protein>
<feature type="transmembrane region" description="Helical" evidence="9">
    <location>
        <begin position="344"/>
        <end position="368"/>
    </location>
</feature>
<dbReference type="NCBIfam" id="TIGR00835">
    <property type="entry name" value="agcS"/>
    <property type="match status" value="1"/>
</dbReference>
<dbReference type="PRINTS" id="PR00175">
    <property type="entry name" value="NAALASMPORT"/>
</dbReference>
<feature type="transmembrane region" description="Helical" evidence="9">
    <location>
        <begin position="94"/>
        <end position="111"/>
    </location>
</feature>